<dbReference type="AlphaFoldDB" id="A0A5C1YCI7"/>
<dbReference type="InterPro" id="IPR016155">
    <property type="entry name" value="Mopterin_synth/thiamin_S_b"/>
</dbReference>
<dbReference type="Pfam" id="PF02597">
    <property type="entry name" value="ThiS"/>
    <property type="match status" value="1"/>
</dbReference>
<reference evidence="1 2" key="1">
    <citation type="submission" date="2019-09" db="EMBL/GenBank/DDBJ databases">
        <title>Genome sequencing of strain KACC 19306.</title>
        <authorList>
            <person name="Heo J."/>
            <person name="Kim S.-J."/>
            <person name="Kim J.-S."/>
            <person name="Hong S.-B."/>
            <person name="Kwon S.-W."/>
        </authorList>
    </citation>
    <scope>NUCLEOTIDE SEQUENCE [LARGE SCALE GENOMIC DNA]</scope>
    <source>
        <strain evidence="1 2">KACC 19306</strain>
    </source>
</reference>
<sequence length="79" mass="8095">MARVRLFAAAADAAGTEELSLEASDLGSLLAALRARGDDRLAHVLDRSSFLVDGSRTSEPATPLAADALVDVMPPFAGG</sequence>
<gene>
    <name evidence="1" type="ORF">FLP10_04180</name>
</gene>
<dbReference type="SUPFAM" id="SSF54285">
    <property type="entry name" value="MoaD/ThiS"/>
    <property type="match status" value="1"/>
</dbReference>
<name>A0A5C1YCI7_9MICO</name>
<evidence type="ECO:0000313" key="1">
    <source>
        <dbReference type="EMBL" id="QEO13706.1"/>
    </source>
</evidence>
<dbReference type="OrthoDB" id="3255135at2"/>
<dbReference type="EMBL" id="CP043505">
    <property type="protein sequence ID" value="QEO13706.1"/>
    <property type="molecule type" value="Genomic_DNA"/>
</dbReference>
<dbReference type="RefSeq" id="WP_149159729.1">
    <property type="nucleotide sequence ID" value="NZ_CP043505.1"/>
</dbReference>
<organism evidence="1 2">
    <name type="scientific">Agromyces intestinalis</name>
    <dbReference type="NCBI Taxonomy" id="2592652"/>
    <lineage>
        <taxon>Bacteria</taxon>
        <taxon>Bacillati</taxon>
        <taxon>Actinomycetota</taxon>
        <taxon>Actinomycetes</taxon>
        <taxon>Micrococcales</taxon>
        <taxon>Microbacteriaceae</taxon>
        <taxon>Agromyces</taxon>
    </lineage>
</organism>
<dbReference type="InterPro" id="IPR003749">
    <property type="entry name" value="ThiS/MoaD-like"/>
</dbReference>
<evidence type="ECO:0000313" key="2">
    <source>
        <dbReference type="Proteomes" id="UP000324678"/>
    </source>
</evidence>
<dbReference type="Gene3D" id="3.10.20.30">
    <property type="match status" value="1"/>
</dbReference>
<keyword evidence="2" id="KW-1185">Reference proteome</keyword>
<dbReference type="KEGG" id="ail:FLP10_04180"/>
<accession>A0A5C1YCI7</accession>
<dbReference type="Proteomes" id="UP000324678">
    <property type="component" value="Chromosome"/>
</dbReference>
<dbReference type="InterPro" id="IPR012675">
    <property type="entry name" value="Beta-grasp_dom_sf"/>
</dbReference>
<proteinExistence type="predicted"/>
<protein>
    <submittedName>
        <fullName evidence="1">MoaD/ThiS family protein</fullName>
    </submittedName>
</protein>